<dbReference type="SMART" id="SM00304">
    <property type="entry name" value="HAMP"/>
    <property type="match status" value="1"/>
</dbReference>
<keyword evidence="8 9" id="KW-0472">Membrane</keyword>
<dbReference type="FunFam" id="1.10.287.130:FF:000001">
    <property type="entry name" value="Two-component sensor histidine kinase"/>
    <property type="match status" value="1"/>
</dbReference>
<comment type="caution">
    <text evidence="13">The sequence shown here is derived from an EMBL/GenBank/DDBJ whole genome shotgun (WGS) entry which is preliminary data.</text>
</comment>
<dbReference type="PROSITE" id="PS50109">
    <property type="entry name" value="HIS_KIN"/>
    <property type="match status" value="1"/>
</dbReference>
<dbReference type="Gene3D" id="6.10.340.10">
    <property type="match status" value="1"/>
</dbReference>
<dbReference type="InterPro" id="IPR000014">
    <property type="entry name" value="PAS"/>
</dbReference>
<dbReference type="GO" id="GO:0004721">
    <property type="term" value="F:phosphoprotein phosphatase activity"/>
    <property type="evidence" value="ECO:0007669"/>
    <property type="project" value="TreeGrafter"/>
</dbReference>
<organism evidence="13 14">
    <name type="scientific">Congzhengia minquanensis</name>
    <dbReference type="NCBI Taxonomy" id="2763657"/>
    <lineage>
        <taxon>Bacteria</taxon>
        <taxon>Bacillati</taxon>
        <taxon>Bacillota</taxon>
        <taxon>Clostridia</taxon>
        <taxon>Eubacteriales</taxon>
        <taxon>Oscillospiraceae</taxon>
        <taxon>Congzhengia</taxon>
    </lineage>
</organism>
<keyword evidence="7" id="KW-0902">Two-component regulatory system</keyword>
<evidence type="ECO:0000313" key="13">
    <source>
        <dbReference type="EMBL" id="MBC8539391.1"/>
    </source>
</evidence>
<evidence type="ECO:0000256" key="4">
    <source>
        <dbReference type="ARBA" id="ARBA00022553"/>
    </source>
</evidence>
<evidence type="ECO:0000313" key="14">
    <source>
        <dbReference type="Proteomes" id="UP000611762"/>
    </source>
</evidence>
<dbReference type="PRINTS" id="PR00344">
    <property type="entry name" value="BCTRLSENSOR"/>
</dbReference>
<dbReference type="SUPFAM" id="SSF55874">
    <property type="entry name" value="ATPase domain of HSP90 chaperone/DNA topoisomerase II/histidine kinase"/>
    <property type="match status" value="1"/>
</dbReference>
<comment type="subcellular location">
    <subcellularLocation>
        <location evidence="2">Membrane</location>
    </subcellularLocation>
</comment>
<dbReference type="RefSeq" id="WP_249310477.1">
    <property type="nucleotide sequence ID" value="NZ_JACRSU010000001.1"/>
</dbReference>
<dbReference type="Pfam" id="PF00672">
    <property type="entry name" value="HAMP"/>
    <property type="match status" value="1"/>
</dbReference>
<dbReference type="Pfam" id="PF02518">
    <property type="entry name" value="HATPase_c"/>
    <property type="match status" value="1"/>
</dbReference>
<evidence type="ECO:0000256" key="1">
    <source>
        <dbReference type="ARBA" id="ARBA00000085"/>
    </source>
</evidence>
<dbReference type="CDD" id="cd00082">
    <property type="entry name" value="HisKA"/>
    <property type="match status" value="1"/>
</dbReference>
<dbReference type="EMBL" id="JACRSU010000001">
    <property type="protein sequence ID" value="MBC8539391.1"/>
    <property type="molecule type" value="Genomic_DNA"/>
</dbReference>
<accession>A0A926HY35</accession>
<dbReference type="InterPro" id="IPR005467">
    <property type="entry name" value="His_kinase_dom"/>
</dbReference>
<dbReference type="InterPro" id="IPR050351">
    <property type="entry name" value="BphY/WalK/GraS-like"/>
</dbReference>
<feature type="domain" description="PAS" evidence="11">
    <location>
        <begin position="246"/>
        <end position="287"/>
    </location>
</feature>
<dbReference type="SUPFAM" id="SSF55785">
    <property type="entry name" value="PYP-like sensor domain (PAS domain)"/>
    <property type="match status" value="1"/>
</dbReference>
<dbReference type="PROSITE" id="PS50112">
    <property type="entry name" value="PAS"/>
    <property type="match status" value="1"/>
</dbReference>
<dbReference type="Gene3D" id="3.30.565.10">
    <property type="entry name" value="Histidine kinase-like ATPase, C-terminal domain"/>
    <property type="match status" value="1"/>
</dbReference>
<evidence type="ECO:0000259" key="10">
    <source>
        <dbReference type="PROSITE" id="PS50109"/>
    </source>
</evidence>
<dbReference type="Proteomes" id="UP000611762">
    <property type="component" value="Unassembled WGS sequence"/>
</dbReference>
<dbReference type="PANTHER" id="PTHR45453:SF1">
    <property type="entry name" value="PHOSPHATE REGULON SENSOR PROTEIN PHOR"/>
    <property type="match status" value="1"/>
</dbReference>
<dbReference type="InterPro" id="IPR035965">
    <property type="entry name" value="PAS-like_dom_sf"/>
</dbReference>
<dbReference type="Gene3D" id="1.10.287.130">
    <property type="match status" value="1"/>
</dbReference>
<dbReference type="InterPro" id="IPR003661">
    <property type="entry name" value="HisK_dim/P_dom"/>
</dbReference>
<dbReference type="PANTHER" id="PTHR45453">
    <property type="entry name" value="PHOSPHATE REGULON SENSOR PROTEIN PHOR"/>
    <property type="match status" value="1"/>
</dbReference>
<dbReference type="InterPro" id="IPR036097">
    <property type="entry name" value="HisK_dim/P_sf"/>
</dbReference>
<dbReference type="PROSITE" id="PS50885">
    <property type="entry name" value="HAMP"/>
    <property type="match status" value="1"/>
</dbReference>
<evidence type="ECO:0000259" key="12">
    <source>
        <dbReference type="PROSITE" id="PS50885"/>
    </source>
</evidence>
<dbReference type="GO" id="GO:0005886">
    <property type="term" value="C:plasma membrane"/>
    <property type="evidence" value="ECO:0007669"/>
    <property type="project" value="TreeGrafter"/>
</dbReference>
<dbReference type="SUPFAM" id="SSF47384">
    <property type="entry name" value="Homodimeric domain of signal transducing histidine kinase"/>
    <property type="match status" value="1"/>
</dbReference>
<dbReference type="FunFam" id="3.30.565.10:FF:000006">
    <property type="entry name" value="Sensor histidine kinase WalK"/>
    <property type="match status" value="1"/>
</dbReference>
<feature type="domain" description="HAMP" evidence="12">
    <location>
        <begin position="188"/>
        <end position="241"/>
    </location>
</feature>
<dbReference type="CDD" id="cd00130">
    <property type="entry name" value="PAS"/>
    <property type="match status" value="1"/>
</dbReference>
<feature type="domain" description="Histidine kinase" evidence="10">
    <location>
        <begin position="367"/>
        <end position="583"/>
    </location>
</feature>
<dbReference type="SMART" id="SM00388">
    <property type="entry name" value="HisKA"/>
    <property type="match status" value="1"/>
</dbReference>
<evidence type="ECO:0000259" key="11">
    <source>
        <dbReference type="PROSITE" id="PS50112"/>
    </source>
</evidence>
<evidence type="ECO:0000256" key="6">
    <source>
        <dbReference type="ARBA" id="ARBA00022777"/>
    </source>
</evidence>
<protein>
    <recommendedName>
        <fullName evidence="3">histidine kinase</fullName>
        <ecNumber evidence="3">2.7.13.3</ecNumber>
    </recommendedName>
</protein>
<dbReference type="CDD" id="cd00075">
    <property type="entry name" value="HATPase"/>
    <property type="match status" value="1"/>
</dbReference>
<keyword evidence="14" id="KW-1185">Reference proteome</keyword>
<dbReference type="GO" id="GO:0016036">
    <property type="term" value="P:cellular response to phosphate starvation"/>
    <property type="evidence" value="ECO:0007669"/>
    <property type="project" value="TreeGrafter"/>
</dbReference>
<dbReference type="InterPro" id="IPR003660">
    <property type="entry name" value="HAMP_dom"/>
</dbReference>
<keyword evidence="9" id="KW-1133">Transmembrane helix</keyword>
<dbReference type="InterPro" id="IPR004358">
    <property type="entry name" value="Sig_transdc_His_kin-like_C"/>
</dbReference>
<dbReference type="AlphaFoldDB" id="A0A926HY35"/>
<evidence type="ECO:0000256" key="3">
    <source>
        <dbReference type="ARBA" id="ARBA00012438"/>
    </source>
</evidence>
<comment type="catalytic activity">
    <reaction evidence="1">
        <text>ATP + protein L-histidine = ADP + protein N-phospho-L-histidine.</text>
        <dbReference type="EC" id="2.7.13.3"/>
    </reaction>
</comment>
<keyword evidence="4" id="KW-0597">Phosphoprotein</keyword>
<dbReference type="SUPFAM" id="SSF158472">
    <property type="entry name" value="HAMP domain-like"/>
    <property type="match status" value="1"/>
</dbReference>
<evidence type="ECO:0000256" key="9">
    <source>
        <dbReference type="SAM" id="Phobius"/>
    </source>
</evidence>
<evidence type="ECO:0000256" key="5">
    <source>
        <dbReference type="ARBA" id="ARBA00022679"/>
    </source>
</evidence>
<keyword evidence="9" id="KW-0812">Transmembrane</keyword>
<evidence type="ECO:0000256" key="2">
    <source>
        <dbReference type="ARBA" id="ARBA00004370"/>
    </source>
</evidence>
<feature type="transmembrane region" description="Helical" evidence="9">
    <location>
        <begin position="164"/>
        <end position="186"/>
    </location>
</feature>
<proteinExistence type="predicted"/>
<dbReference type="InterPro" id="IPR036890">
    <property type="entry name" value="HATPase_C_sf"/>
</dbReference>
<dbReference type="Pfam" id="PF00512">
    <property type="entry name" value="HisKA"/>
    <property type="match status" value="1"/>
</dbReference>
<dbReference type="Gene3D" id="3.30.450.20">
    <property type="entry name" value="PAS domain"/>
    <property type="match status" value="1"/>
</dbReference>
<dbReference type="SMART" id="SM00387">
    <property type="entry name" value="HATPase_c"/>
    <property type="match status" value="1"/>
</dbReference>
<gene>
    <name evidence="13" type="ORF">H8698_00155</name>
</gene>
<dbReference type="CDD" id="cd06225">
    <property type="entry name" value="HAMP"/>
    <property type="match status" value="1"/>
</dbReference>
<name>A0A926HY35_9FIRM</name>
<keyword evidence="6" id="KW-0418">Kinase</keyword>
<dbReference type="EC" id="2.7.13.3" evidence="3"/>
<sequence length="585" mass="65047">MFKSLQWKLVMVFVLLVLAIMTVAGSFLVLRVSVFYHDMFASEMADTFSQSFLARLENGAAGDTEFVKNTMRATMSRLGIDSYRNYYIISADSGTVLDGSSAGSSGLYVDSDNFITALTGNVGNSTNARKQFMDYAVPVDTPSGRQIIYIKDTKEELTKIIQHIFEIIIQAVVLGIIISIIIGYFLSRAITTPISNLTKRAKRLSEGQFDPRVENIKADDEIGILAETFNDMSSTLKGTLSDISTEKNKIEAILQNMTDGVMAFGTDGKIIHINSTARKMLNIENVEQYRFDKLFSILGADILIGDLLYLEEKRSCEREVTKDNIALKVNFAVFDDERNKTGGVLAVLHDITKQQKLENSRREFVANVSHELRTPLTTVKSYAETLLDFVKDNKTAAAFTNTILNETDRMTRLVKDLLVLSSLENSASLNKTVFSLKAMIHDVVSTMTLVASEKGHRLQFKQSSELPEFYGDSDKLEQVLYNIISNSIKYTPNGGKILVRAGKVYHEIQIEVQDTGIGIPEKDLSRIFERFYRVDKARSRELGGTGLGLAISKSIIDSHGGQIHIDSKPGEGTSVLITLPIVKKK</sequence>
<feature type="transmembrane region" description="Helical" evidence="9">
    <location>
        <begin position="6"/>
        <end position="30"/>
    </location>
</feature>
<dbReference type="Pfam" id="PF13188">
    <property type="entry name" value="PAS_8"/>
    <property type="match status" value="1"/>
</dbReference>
<evidence type="ECO:0000256" key="7">
    <source>
        <dbReference type="ARBA" id="ARBA00023012"/>
    </source>
</evidence>
<reference evidence="13" key="1">
    <citation type="submission" date="2020-08" db="EMBL/GenBank/DDBJ databases">
        <title>Genome public.</title>
        <authorList>
            <person name="Liu C."/>
            <person name="Sun Q."/>
        </authorList>
    </citation>
    <scope>NUCLEOTIDE SEQUENCE</scope>
    <source>
        <strain evidence="13">H8</strain>
    </source>
</reference>
<dbReference type="InterPro" id="IPR003594">
    <property type="entry name" value="HATPase_dom"/>
</dbReference>
<keyword evidence="5" id="KW-0808">Transferase</keyword>
<evidence type="ECO:0000256" key="8">
    <source>
        <dbReference type="ARBA" id="ARBA00023136"/>
    </source>
</evidence>
<dbReference type="GO" id="GO:0000155">
    <property type="term" value="F:phosphorelay sensor kinase activity"/>
    <property type="evidence" value="ECO:0007669"/>
    <property type="project" value="InterPro"/>
</dbReference>